<proteinExistence type="inferred from homology"/>
<dbReference type="SUPFAM" id="SSF63411">
    <property type="entry name" value="LuxS/MPP-like metallohydrolase"/>
    <property type="match status" value="4"/>
</dbReference>
<accession>A0A202BFB6</accession>
<dbReference type="Gene3D" id="3.30.830.10">
    <property type="entry name" value="Metalloenzyme, LuxS/M16 peptidase-like"/>
    <property type="match status" value="4"/>
</dbReference>
<dbReference type="GO" id="GO:0004222">
    <property type="term" value="F:metalloendopeptidase activity"/>
    <property type="evidence" value="ECO:0007669"/>
    <property type="project" value="InterPro"/>
</dbReference>
<dbReference type="InterPro" id="IPR011765">
    <property type="entry name" value="Pept_M16_N"/>
</dbReference>
<feature type="domain" description="Peptidase M16 C-terminal" evidence="6">
    <location>
        <begin position="664"/>
        <end position="842"/>
    </location>
</feature>
<reference evidence="7 8" key="1">
    <citation type="submission" date="2017-05" db="EMBL/GenBank/DDBJ databases">
        <title>Chromobacterium violaceum GHPS1 isolated from Hydrocarbon polluted soil in French Guiana display an awesome secondary metabolite arsenal and a battery of drug and heavy-metal-resistance and detoxification of xenobiotics proteins.</title>
        <authorList>
            <person name="Belbahri L."/>
        </authorList>
    </citation>
    <scope>NUCLEOTIDE SEQUENCE [LARGE SCALE GENOMIC DNA]</scope>
    <source>
        <strain evidence="7 8">GHPS1</strain>
    </source>
</reference>
<evidence type="ECO:0000259" key="5">
    <source>
        <dbReference type="Pfam" id="PF00675"/>
    </source>
</evidence>
<keyword evidence="8" id="KW-1185">Reference proteome</keyword>
<dbReference type="InterPro" id="IPR050361">
    <property type="entry name" value="MPP/UQCRC_Complex"/>
</dbReference>
<comment type="similarity">
    <text evidence="2 3">Belongs to the peptidase M16 family.</text>
</comment>
<dbReference type="RefSeq" id="WP_087697165.1">
    <property type="nucleotide sequence ID" value="NZ_NHOO01000002.1"/>
</dbReference>
<evidence type="ECO:0000313" key="8">
    <source>
        <dbReference type="Proteomes" id="UP000196342"/>
    </source>
</evidence>
<dbReference type="PROSITE" id="PS00143">
    <property type="entry name" value="INSULINASE"/>
    <property type="match status" value="1"/>
</dbReference>
<dbReference type="GO" id="GO:0006508">
    <property type="term" value="P:proteolysis"/>
    <property type="evidence" value="ECO:0007669"/>
    <property type="project" value="InterPro"/>
</dbReference>
<dbReference type="AlphaFoldDB" id="A0A202BFB6"/>
<feature type="domain" description="Peptidase M16 C-terminal" evidence="6">
    <location>
        <begin position="208"/>
        <end position="384"/>
    </location>
</feature>
<protein>
    <submittedName>
        <fullName evidence="7">Peptidase M16</fullName>
    </submittedName>
</protein>
<dbReference type="InterPro" id="IPR001431">
    <property type="entry name" value="Pept_M16_Zn_BS"/>
</dbReference>
<dbReference type="PANTHER" id="PTHR11851">
    <property type="entry name" value="METALLOPROTEASE"/>
    <property type="match status" value="1"/>
</dbReference>
<dbReference type="Proteomes" id="UP000196342">
    <property type="component" value="Unassembled WGS sequence"/>
</dbReference>
<evidence type="ECO:0000256" key="4">
    <source>
        <dbReference type="SAM" id="SignalP"/>
    </source>
</evidence>
<feature type="chain" id="PRO_5013392565" evidence="4">
    <location>
        <begin position="23"/>
        <end position="920"/>
    </location>
</feature>
<feature type="domain" description="Peptidase M16 N-terminal" evidence="5">
    <location>
        <begin position="53"/>
        <end position="199"/>
    </location>
</feature>
<dbReference type="EMBL" id="NHOO01000002">
    <property type="protein sequence ID" value="OVE50065.1"/>
    <property type="molecule type" value="Genomic_DNA"/>
</dbReference>
<comment type="caution">
    <text evidence="7">The sequence shown here is derived from an EMBL/GenBank/DDBJ whole genome shotgun (WGS) entry which is preliminary data.</text>
</comment>
<evidence type="ECO:0000256" key="1">
    <source>
        <dbReference type="ARBA" id="ARBA00001947"/>
    </source>
</evidence>
<keyword evidence="4" id="KW-0732">Signal</keyword>
<evidence type="ECO:0000256" key="3">
    <source>
        <dbReference type="RuleBase" id="RU004447"/>
    </source>
</evidence>
<evidence type="ECO:0000256" key="2">
    <source>
        <dbReference type="ARBA" id="ARBA00007261"/>
    </source>
</evidence>
<name>A0A202BFB6_CHRVL</name>
<dbReference type="GO" id="GO:0046872">
    <property type="term" value="F:metal ion binding"/>
    <property type="evidence" value="ECO:0007669"/>
    <property type="project" value="InterPro"/>
</dbReference>
<evidence type="ECO:0000259" key="6">
    <source>
        <dbReference type="Pfam" id="PF05193"/>
    </source>
</evidence>
<evidence type="ECO:0000313" key="7">
    <source>
        <dbReference type="EMBL" id="OVE50065.1"/>
    </source>
</evidence>
<dbReference type="Pfam" id="PF05193">
    <property type="entry name" value="Peptidase_M16_C"/>
    <property type="match status" value="2"/>
</dbReference>
<sequence length="920" mass="100384">MRLKTLSLLLALALSPALPVHAETAAPAVQRAQTLPYASVEGISEYRLANGLRVLLAPDDSKPTTTVNLTYLVGSRHEGYGETGMAHLLEHMLFKGTPTSGNLMSELSKRGMQFNGSTFFDRTNYYETFPADPASLDWALAMEADRMVNSKVARSDLDTEFSVVRNEMEQGENNPANVLWKQLSAITFDWHNYGHSTIGARSDVEKVRIENLQAFYRKYYQPDNAVLLVSGKFDPARALARIEAVFGKIPRPQRELVPTWTEEPQRDGEREVTVRRVGDTQLAATLYRTAAGSHPDSAALQALAVILADTPNGRLYQSLVRAHKAVGVSAMPFELAEPGYILFMAELSKRQSLAEVRPILQASVEAIRAKPITAAELKRAKAALLKDIDQTLNDPQRLAVQLSESIAQGDWRLYFLQRDRIEALTVADVQRAAENYFKPSNRSYGQFIPTAQPDRAVIPPVPDVAAMVKDYKGKAAVAAGEAFDASPANIEARTRRGRLANGAEFALLAKQTRGNAVHGAFSFSFGDADSLRGQAATAELAANMLERGSRKLGRAAIADQLDALQASLDIGQDGQDLQVRFKTTRQNLPALLDLIAELLQQPAFPADEFEQLKRQALAGIDASRGEPQALAGQAVSQQLNAYARDDIRYSPTLDESYRDIAGVKLDALRRFHQQFYGAGHAQLALVGDFDDAAVRARLDQLFGRWNSKAAYRRVDSLLPPPKPASLSVATPDKANAVYSASLPLAISDDSPDYPALLLANEILGGGAQSRLLTRLRQQDGISYGAGSGVDAASFGKVGAWRMGAIFAPQNLDKLKRGVAEELARLLRDGVTAQELAEAKQGLLRTYQVALAQDGPLSDLLQRQLWQGRTMAFTQERLATLDRLTVDDVNAALRKYLKPELLTQAYAGDFAAKPAAGQPAP</sequence>
<dbReference type="InterPro" id="IPR011249">
    <property type="entry name" value="Metalloenz_LuxS/M16"/>
</dbReference>
<dbReference type="Pfam" id="PF00675">
    <property type="entry name" value="Peptidase_M16"/>
    <property type="match status" value="1"/>
</dbReference>
<dbReference type="InterPro" id="IPR007863">
    <property type="entry name" value="Peptidase_M16_C"/>
</dbReference>
<dbReference type="PANTHER" id="PTHR11851:SF49">
    <property type="entry name" value="MITOCHONDRIAL-PROCESSING PEPTIDASE SUBUNIT ALPHA"/>
    <property type="match status" value="1"/>
</dbReference>
<feature type="signal peptide" evidence="4">
    <location>
        <begin position="1"/>
        <end position="22"/>
    </location>
</feature>
<comment type="cofactor">
    <cofactor evidence="1">
        <name>Zn(2+)</name>
        <dbReference type="ChEBI" id="CHEBI:29105"/>
    </cofactor>
</comment>
<organism evidence="7 8">
    <name type="scientific">Chromobacterium violaceum</name>
    <dbReference type="NCBI Taxonomy" id="536"/>
    <lineage>
        <taxon>Bacteria</taxon>
        <taxon>Pseudomonadati</taxon>
        <taxon>Pseudomonadota</taxon>
        <taxon>Betaproteobacteria</taxon>
        <taxon>Neisseriales</taxon>
        <taxon>Chromobacteriaceae</taxon>
        <taxon>Chromobacterium</taxon>
    </lineage>
</organism>
<gene>
    <name evidence="7" type="ORF">CBW21_02080</name>
</gene>